<evidence type="ECO:0000256" key="1">
    <source>
        <dbReference type="SAM" id="Phobius"/>
    </source>
</evidence>
<protein>
    <submittedName>
        <fullName evidence="2">Uncharacterized protein</fullName>
    </submittedName>
</protein>
<dbReference type="RefSeq" id="WP_014134097.1">
    <property type="nucleotide sequence ID" value="NC_016109.1"/>
</dbReference>
<organism evidence="2 3">
    <name type="scientific">Kitasatospora setae (strain ATCC 33774 / DSM 43861 / JCM 3304 / KCC A-0304 / NBRC 14216 / KM-6054)</name>
    <name type="common">Streptomyces setae</name>
    <dbReference type="NCBI Taxonomy" id="452652"/>
    <lineage>
        <taxon>Bacteria</taxon>
        <taxon>Bacillati</taxon>
        <taxon>Actinomycetota</taxon>
        <taxon>Actinomycetes</taxon>
        <taxon>Kitasatosporales</taxon>
        <taxon>Streptomycetaceae</taxon>
        <taxon>Kitasatospora</taxon>
    </lineage>
</organism>
<evidence type="ECO:0000313" key="3">
    <source>
        <dbReference type="Proteomes" id="UP000007076"/>
    </source>
</evidence>
<accession>E4N6E7</accession>
<keyword evidence="1" id="KW-1133">Transmembrane helix</keyword>
<keyword evidence="1" id="KW-0812">Transmembrane</keyword>
<feature type="transmembrane region" description="Helical" evidence="1">
    <location>
        <begin position="28"/>
        <end position="48"/>
    </location>
</feature>
<dbReference type="AlphaFoldDB" id="E4N6E7"/>
<keyword evidence="3" id="KW-1185">Reference proteome</keyword>
<keyword evidence="1" id="KW-0472">Membrane</keyword>
<feature type="transmembrane region" description="Helical" evidence="1">
    <location>
        <begin position="60"/>
        <end position="82"/>
    </location>
</feature>
<dbReference type="EMBL" id="AP010968">
    <property type="protein sequence ID" value="BAJ26778.1"/>
    <property type="molecule type" value="Genomic_DNA"/>
</dbReference>
<sequence>MALLLVLVHLFGGYGARSGGLVEAERLFYYPVQLLGTALVLVVVSLIVEFEFRTRSSQIGCAIALVALIGVTAPYAFLILVFGGDGRPVKRQAHPEHPDRTLTVTDISGSIDPFYRVEVLAGTGWSARHWELGEWGEGSGHGSYQSAEWSGPDRITVTSDEEVAVFVLDPATGRPGTAQVTRR</sequence>
<name>E4N6E7_KITSK</name>
<gene>
    <name evidence="2" type="ordered locus">KSE_09410</name>
</gene>
<dbReference type="eggNOG" id="ENOG50329TY">
    <property type="taxonomic scope" value="Bacteria"/>
</dbReference>
<dbReference type="HOGENOM" id="CLU_1473337_0_0_11"/>
<dbReference type="Proteomes" id="UP000007076">
    <property type="component" value="Chromosome"/>
</dbReference>
<dbReference type="STRING" id="452652.KSE_09410"/>
<dbReference type="PATRIC" id="fig|452652.3.peg.932"/>
<dbReference type="KEGG" id="ksk:KSE_09410"/>
<reference evidence="2 3" key="1">
    <citation type="journal article" date="2010" name="DNA Res.">
        <title>Genome sequence of Kitasatospora setae NBRC 14216T: an evolutionary snapshot of the family Streptomycetaceae.</title>
        <authorList>
            <person name="Ichikawa N."/>
            <person name="Oguchi A."/>
            <person name="Ikeda H."/>
            <person name="Ishikawa J."/>
            <person name="Kitani S."/>
            <person name="Watanabe Y."/>
            <person name="Nakamura S."/>
            <person name="Katano Y."/>
            <person name="Kishi E."/>
            <person name="Sasagawa M."/>
            <person name="Ankai A."/>
            <person name="Fukui S."/>
            <person name="Hashimoto Y."/>
            <person name="Kamata S."/>
            <person name="Otoguro M."/>
            <person name="Tanikawa S."/>
            <person name="Nihira T."/>
            <person name="Horinouchi S."/>
            <person name="Ohnishi Y."/>
            <person name="Hayakawa M."/>
            <person name="Kuzuyama T."/>
            <person name="Arisawa A."/>
            <person name="Nomoto F."/>
            <person name="Miura H."/>
            <person name="Takahashi Y."/>
            <person name="Fujita N."/>
        </authorList>
    </citation>
    <scope>NUCLEOTIDE SEQUENCE [LARGE SCALE GENOMIC DNA]</scope>
    <source>
        <strain evidence="3">ATCC 33774 / DSM 43861 / JCM 3304 / KCC A-0304 / NBRC 14216 / KM-6054</strain>
    </source>
</reference>
<evidence type="ECO:0000313" key="2">
    <source>
        <dbReference type="EMBL" id="BAJ26778.1"/>
    </source>
</evidence>
<proteinExistence type="predicted"/>